<dbReference type="CDD" id="cd06294">
    <property type="entry name" value="PBP1_MalR-like"/>
    <property type="match status" value="1"/>
</dbReference>
<dbReference type="InterPro" id="IPR000843">
    <property type="entry name" value="HTH_LacI"/>
</dbReference>
<reference evidence="6" key="1">
    <citation type="journal article" date="2019" name="Int. J. Syst. Evol. Microbiol.">
        <title>The Global Catalogue of Microorganisms (GCM) 10K type strain sequencing project: providing services to taxonomists for standard genome sequencing and annotation.</title>
        <authorList>
            <consortium name="The Broad Institute Genomics Platform"/>
            <consortium name="The Broad Institute Genome Sequencing Center for Infectious Disease"/>
            <person name="Wu L."/>
            <person name="Ma J."/>
        </authorList>
    </citation>
    <scope>NUCLEOTIDE SEQUENCE [LARGE SCALE GENOMIC DNA]</scope>
    <source>
        <strain evidence="6">CCUG 73951</strain>
    </source>
</reference>
<evidence type="ECO:0000313" key="6">
    <source>
        <dbReference type="Proteomes" id="UP001596494"/>
    </source>
</evidence>
<dbReference type="GO" id="GO:0003677">
    <property type="term" value="F:DNA binding"/>
    <property type="evidence" value="ECO:0007669"/>
    <property type="project" value="UniProtKB-KW"/>
</dbReference>
<evidence type="ECO:0000256" key="1">
    <source>
        <dbReference type="ARBA" id="ARBA00023015"/>
    </source>
</evidence>
<dbReference type="Gene3D" id="3.40.50.2300">
    <property type="match status" value="2"/>
</dbReference>
<keyword evidence="3" id="KW-0804">Transcription</keyword>
<accession>A0ABW2K4Q4</accession>
<dbReference type="InterPro" id="IPR028082">
    <property type="entry name" value="Peripla_BP_I"/>
</dbReference>
<feature type="domain" description="HTH lacI-type" evidence="4">
    <location>
        <begin position="3"/>
        <end position="57"/>
    </location>
</feature>
<keyword evidence="6" id="KW-1185">Reference proteome</keyword>
<sequence length="351" mass="39015">MSVTIKDVAKKANVAPSTVSRVLSDSPRISETTKKRVRKIMEEMGYHLNINGRVLVRQSTQTIGIVMKDSATHSFENPFFSEILKGISEACHTRDYNLNLTTGESEETIFQDVVKMVQGKRVDGIIVLYSKKDDKVVPYLMEHDFPFVVVGKPLFGANKFMYVDNDNVEAAREATNYLIEYGHKDLGFIGGDLKFEVAKDRLQGFKLAAEQHGIDIQPESVQSIDLSDSVENGKEVVKKMMNSPRRPTGLVITDDYNGLTVMAALQEIQIKVPDDVSIIGFNNTMIAKLANPPLTTVDTNPYQLGYEASDGLINILHTPEMVKRGVIIPTSIVERDSCKPYSPGIKELDAN</sequence>
<protein>
    <submittedName>
        <fullName evidence="5">LacI family DNA-binding transcriptional regulator</fullName>
    </submittedName>
</protein>
<dbReference type="RefSeq" id="WP_289215732.1">
    <property type="nucleotide sequence ID" value="NZ_JAPVRC010000004.1"/>
</dbReference>
<dbReference type="Pfam" id="PF13377">
    <property type="entry name" value="Peripla_BP_3"/>
    <property type="match status" value="1"/>
</dbReference>
<keyword evidence="2 5" id="KW-0238">DNA-binding</keyword>
<dbReference type="Pfam" id="PF00356">
    <property type="entry name" value="LacI"/>
    <property type="match status" value="1"/>
</dbReference>
<dbReference type="Gene3D" id="1.10.260.40">
    <property type="entry name" value="lambda repressor-like DNA-binding domains"/>
    <property type="match status" value="1"/>
</dbReference>
<evidence type="ECO:0000256" key="3">
    <source>
        <dbReference type="ARBA" id="ARBA00023163"/>
    </source>
</evidence>
<dbReference type="Proteomes" id="UP001596494">
    <property type="component" value="Unassembled WGS sequence"/>
</dbReference>
<dbReference type="SUPFAM" id="SSF53822">
    <property type="entry name" value="Periplasmic binding protein-like I"/>
    <property type="match status" value="1"/>
</dbReference>
<proteinExistence type="predicted"/>
<keyword evidence="1" id="KW-0805">Transcription regulation</keyword>
<dbReference type="SMART" id="SM00354">
    <property type="entry name" value="HTH_LACI"/>
    <property type="match status" value="1"/>
</dbReference>
<dbReference type="PANTHER" id="PTHR30146:SF109">
    <property type="entry name" value="HTH-TYPE TRANSCRIPTIONAL REGULATOR GALS"/>
    <property type="match status" value="1"/>
</dbReference>
<gene>
    <name evidence="5" type="ORF">ACFQMN_12955</name>
</gene>
<dbReference type="InterPro" id="IPR010982">
    <property type="entry name" value="Lambda_DNA-bd_dom_sf"/>
</dbReference>
<dbReference type="EMBL" id="JBHTBY010000011">
    <property type="protein sequence ID" value="MFC7321789.1"/>
    <property type="molecule type" value="Genomic_DNA"/>
</dbReference>
<dbReference type="PANTHER" id="PTHR30146">
    <property type="entry name" value="LACI-RELATED TRANSCRIPTIONAL REPRESSOR"/>
    <property type="match status" value="1"/>
</dbReference>
<organism evidence="5 6">
    <name type="scientific">Halobacillus campisalis</name>
    <dbReference type="NCBI Taxonomy" id="435909"/>
    <lineage>
        <taxon>Bacteria</taxon>
        <taxon>Bacillati</taxon>
        <taxon>Bacillota</taxon>
        <taxon>Bacilli</taxon>
        <taxon>Bacillales</taxon>
        <taxon>Bacillaceae</taxon>
        <taxon>Halobacillus</taxon>
    </lineage>
</organism>
<dbReference type="PROSITE" id="PS50932">
    <property type="entry name" value="HTH_LACI_2"/>
    <property type="match status" value="1"/>
</dbReference>
<evidence type="ECO:0000313" key="5">
    <source>
        <dbReference type="EMBL" id="MFC7321789.1"/>
    </source>
</evidence>
<evidence type="ECO:0000256" key="2">
    <source>
        <dbReference type="ARBA" id="ARBA00023125"/>
    </source>
</evidence>
<dbReference type="InterPro" id="IPR046335">
    <property type="entry name" value="LacI/GalR-like_sensor"/>
</dbReference>
<comment type="caution">
    <text evidence="5">The sequence shown here is derived from an EMBL/GenBank/DDBJ whole genome shotgun (WGS) entry which is preliminary data.</text>
</comment>
<dbReference type="CDD" id="cd01392">
    <property type="entry name" value="HTH_LacI"/>
    <property type="match status" value="1"/>
</dbReference>
<dbReference type="SUPFAM" id="SSF47413">
    <property type="entry name" value="lambda repressor-like DNA-binding domains"/>
    <property type="match status" value="1"/>
</dbReference>
<name>A0ABW2K4Q4_9BACI</name>
<evidence type="ECO:0000259" key="4">
    <source>
        <dbReference type="PROSITE" id="PS50932"/>
    </source>
</evidence>